<dbReference type="EMBL" id="CM007898">
    <property type="protein sequence ID" value="OTG15070.1"/>
    <property type="molecule type" value="Genomic_DNA"/>
</dbReference>
<dbReference type="InParanoid" id="A0A251TVD8"/>
<reference evidence="3" key="3">
    <citation type="submission" date="2020-06" db="EMBL/GenBank/DDBJ databases">
        <title>Helianthus annuus Genome sequencing and assembly Release 2.</title>
        <authorList>
            <person name="Gouzy J."/>
            <person name="Langlade N."/>
            <person name="Munos S."/>
        </authorList>
    </citation>
    <scope>NUCLEOTIDE SEQUENCE</scope>
    <source>
        <tissue evidence="3">Leaves</tissue>
    </source>
</reference>
<feature type="compositionally biased region" description="Basic and acidic residues" evidence="1">
    <location>
        <begin position="128"/>
        <end position="138"/>
    </location>
</feature>
<evidence type="ECO:0000313" key="3">
    <source>
        <dbReference type="EMBL" id="KAF5818861.1"/>
    </source>
</evidence>
<dbReference type="AlphaFoldDB" id="A0A251TVD8"/>
<evidence type="ECO:0000256" key="2">
    <source>
        <dbReference type="SAM" id="SignalP"/>
    </source>
</evidence>
<protein>
    <submittedName>
        <fullName evidence="4">Uncharacterized protein</fullName>
    </submittedName>
</protein>
<feature type="chain" id="PRO_5012784077" evidence="2">
    <location>
        <begin position="23"/>
        <end position="236"/>
    </location>
</feature>
<keyword evidence="5" id="KW-1185">Reference proteome</keyword>
<evidence type="ECO:0000313" key="4">
    <source>
        <dbReference type="EMBL" id="OTG15070.1"/>
    </source>
</evidence>
<sequence length="236" mass="27180">MDNKTATFTFFTLLFLYTVSAARPTVLDPSVTNPTAVTSDDHASKLAKTSRESVVTTGRSKILLPGEKVVPENLNNDLSPHTNFSKFHPINRHFQVRPHRGPKHTGTHRRPCLKHTQYKIPFPQSEISSKKDEVKAEGTDNPILNNENPVRTKAFRGEVPANWLKVKHHYGSRRQYNNQNHDSKPNKKDENVMKTKNVFNPEKMKSLRHQQKLKKSEDHKTGLMKNIRKFLKHTFD</sequence>
<evidence type="ECO:0000313" key="5">
    <source>
        <dbReference type="Proteomes" id="UP000215914"/>
    </source>
</evidence>
<dbReference type="OrthoDB" id="1575274at2759"/>
<organism evidence="4 5">
    <name type="scientific">Helianthus annuus</name>
    <name type="common">Common sunflower</name>
    <dbReference type="NCBI Taxonomy" id="4232"/>
    <lineage>
        <taxon>Eukaryota</taxon>
        <taxon>Viridiplantae</taxon>
        <taxon>Streptophyta</taxon>
        <taxon>Embryophyta</taxon>
        <taxon>Tracheophyta</taxon>
        <taxon>Spermatophyta</taxon>
        <taxon>Magnoliopsida</taxon>
        <taxon>eudicotyledons</taxon>
        <taxon>Gunneridae</taxon>
        <taxon>Pentapetalae</taxon>
        <taxon>asterids</taxon>
        <taxon>campanulids</taxon>
        <taxon>Asterales</taxon>
        <taxon>Asteraceae</taxon>
        <taxon>Asteroideae</taxon>
        <taxon>Heliantheae alliance</taxon>
        <taxon>Heliantheae</taxon>
        <taxon>Helianthus</taxon>
    </lineage>
</organism>
<reference evidence="3 5" key="1">
    <citation type="journal article" date="2017" name="Nature">
        <title>The sunflower genome provides insights into oil metabolism, flowering and Asterid evolution.</title>
        <authorList>
            <person name="Badouin H."/>
            <person name="Gouzy J."/>
            <person name="Grassa C.J."/>
            <person name="Murat F."/>
            <person name="Staton S.E."/>
            <person name="Cottret L."/>
            <person name="Lelandais-Briere C."/>
            <person name="Owens G.L."/>
            <person name="Carrere S."/>
            <person name="Mayjonade B."/>
            <person name="Legrand L."/>
            <person name="Gill N."/>
            <person name="Kane N.C."/>
            <person name="Bowers J.E."/>
            <person name="Hubner S."/>
            <person name="Bellec A."/>
            <person name="Berard A."/>
            <person name="Berges H."/>
            <person name="Blanchet N."/>
            <person name="Boniface M.C."/>
            <person name="Brunel D."/>
            <person name="Catrice O."/>
            <person name="Chaidir N."/>
            <person name="Claudel C."/>
            <person name="Donnadieu C."/>
            <person name="Faraut T."/>
            <person name="Fievet G."/>
            <person name="Helmstetter N."/>
            <person name="King M."/>
            <person name="Knapp S.J."/>
            <person name="Lai Z."/>
            <person name="Le Paslier M.C."/>
            <person name="Lippi Y."/>
            <person name="Lorenzon L."/>
            <person name="Mandel J.R."/>
            <person name="Marage G."/>
            <person name="Marchand G."/>
            <person name="Marquand E."/>
            <person name="Bret-Mestries E."/>
            <person name="Morien E."/>
            <person name="Nambeesan S."/>
            <person name="Nguyen T."/>
            <person name="Pegot-Espagnet P."/>
            <person name="Pouilly N."/>
            <person name="Raftis F."/>
            <person name="Sallet E."/>
            <person name="Schiex T."/>
            <person name="Thomas J."/>
            <person name="Vandecasteele C."/>
            <person name="Vares D."/>
            <person name="Vear F."/>
            <person name="Vautrin S."/>
            <person name="Crespi M."/>
            <person name="Mangin B."/>
            <person name="Burke J.M."/>
            <person name="Salse J."/>
            <person name="Munos S."/>
            <person name="Vincourt P."/>
            <person name="Rieseberg L.H."/>
            <person name="Langlade N.B."/>
        </authorList>
    </citation>
    <scope>NUCLEOTIDE SEQUENCE [LARGE SCALE GENOMIC DNA]</scope>
    <source>
        <strain evidence="5">cv. SF193</strain>
        <tissue evidence="3">Leaves</tissue>
    </source>
</reference>
<feature type="region of interest" description="Disordered" evidence="1">
    <location>
        <begin position="127"/>
        <end position="147"/>
    </location>
</feature>
<dbReference type="Proteomes" id="UP000215914">
    <property type="component" value="Chromosome 9"/>
</dbReference>
<name>A0A251TVD8_HELAN</name>
<accession>A0A251TVD8</accession>
<reference evidence="4" key="2">
    <citation type="submission" date="2017-02" db="EMBL/GenBank/DDBJ databases">
        <title>Sunflower complete genome.</title>
        <authorList>
            <person name="Langlade N."/>
            <person name="Munos S."/>
        </authorList>
    </citation>
    <scope>NUCLEOTIDE SEQUENCE [LARGE SCALE GENOMIC DNA]</scope>
    <source>
        <tissue evidence="4">Leaves</tissue>
    </source>
</reference>
<gene>
    <name evidence="4" type="ORF">HannXRQ_Chr09g0256351</name>
    <name evidence="3" type="ORF">HanXRQr2_Chr02g0070941</name>
</gene>
<dbReference type="Gramene" id="mRNA:HanXRQr2_Chr02g0070941">
    <property type="protein sequence ID" value="mRNA:HanXRQr2_Chr02g0070941"/>
    <property type="gene ID" value="HanXRQr2_Chr02g0070941"/>
</dbReference>
<feature type="compositionally biased region" description="Basic and acidic residues" evidence="1">
    <location>
        <begin position="181"/>
        <end position="193"/>
    </location>
</feature>
<dbReference type="EMBL" id="MNCJ02000317">
    <property type="protein sequence ID" value="KAF5818861.1"/>
    <property type="molecule type" value="Genomic_DNA"/>
</dbReference>
<feature type="region of interest" description="Disordered" evidence="1">
    <location>
        <begin position="171"/>
        <end position="199"/>
    </location>
</feature>
<keyword evidence="2" id="KW-0732">Signal</keyword>
<feature type="signal peptide" evidence="2">
    <location>
        <begin position="1"/>
        <end position="22"/>
    </location>
</feature>
<proteinExistence type="predicted"/>
<evidence type="ECO:0000256" key="1">
    <source>
        <dbReference type="SAM" id="MobiDB-lite"/>
    </source>
</evidence>